<evidence type="ECO:0000313" key="2">
    <source>
        <dbReference type="Proteomes" id="UP000095281"/>
    </source>
</evidence>
<sequence length="335" mass="39144">MSIISKEDSSVTTSKKKGKKVVYIYRQLDKMDEKNVTLDDVFNGLSLSFVEVTEKHVYNLHLMLCLTDQFARGVAKNILVSMEAFKLAVKALESARRTTDIRTMPYVLFKTAYLILNFRAFWPFFRQLFIHIKPEHLNEAISHFLSNKELLDSGNFRQKFVPMVESYKGYQEEFERVRQFIIYGDICDFNNDLLEKCRQLSFCLMLQPKRGVKELTISAMRSTEALENLIKFFHIVPSLIKHEIQNNKTRTMQPLALGLIRHILDHEISIIPIQEKIEFLERFIIGVINESILGENKVSPPIFEVCIFADLLDETEDNTIKLKVPYGCYLKYREH</sequence>
<dbReference type="AlphaFoldDB" id="A0A1I8AYI0"/>
<proteinExistence type="predicted"/>
<dbReference type="Pfam" id="PF24293">
    <property type="entry name" value="TPR_Edg1"/>
    <property type="match status" value="1"/>
</dbReference>
<reference evidence="3" key="1">
    <citation type="submission" date="2016-11" db="UniProtKB">
        <authorList>
            <consortium name="WormBaseParasite"/>
        </authorList>
    </citation>
    <scope>IDENTIFICATION</scope>
</reference>
<keyword evidence="2" id="KW-1185">Reference proteome</keyword>
<evidence type="ECO:0000259" key="1">
    <source>
        <dbReference type="Pfam" id="PF24293"/>
    </source>
</evidence>
<name>A0A1I8AYI0_MELHA</name>
<dbReference type="InterPro" id="IPR056581">
    <property type="entry name" value="TPR_Edg1"/>
</dbReference>
<evidence type="ECO:0000313" key="3">
    <source>
        <dbReference type="WBParaSite" id="MhA1_Contig108.frz3.gene51"/>
    </source>
</evidence>
<dbReference type="WBParaSite" id="MhA1_Contig108.frz3.gene51">
    <property type="protein sequence ID" value="MhA1_Contig108.frz3.gene51"/>
    <property type="gene ID" value="MhA1_Contig108.frz3.gene51"/>
</dbReference>
<organism evidence="2 3">
    <name type="scientific">Meloidogyne hapla</name>
    <name type="common">Root-knot nematode worm</name>
    <dbReference type="NCBI Taxonomy" id="6305"/>
    <lineage>
        <taxon>Eukaryota</taxon>
        <taxon>Metazoa</taxon>
        <taxon>Ecdysozoa</taxon>
        <taxon>Nematoda</taxon>
        <taxon>Chromadorea</taxon>
        <taxon>Rhabditida</taxon>
        <taxon>Tylenchina</taxon>
        <taxon>Tylenchomorpha</taxon>
        <taxon>Tylenchoidea</taxon>
        <taxon>Meloidogynidae</taxon>
        <taxon>Meloidogyninae</taxon>
        <taxon>Meloidogyne</taxon>
    </lineage>
</organism>
<feature type="domain" description="Edg1 TPR repeats region" evidence="1">
    <location>
        <begin position="120"/>
        <end position="290"/>
    </location>
</feature>
<dbReference type="Proteomes" id="UP000095281">
    <property type="component" value="Unplaced"/>
</dbReference>
<protein>
    <recommendedName>
        <fullName evidence="1">Edg1 TPR repeats region domain-containing protein</fullName>
    </recommendedName>
</protein>
<accession>A0A1I8AYI0</accession>